<comment type="caution">
    <text evidence="1">The sequence shown here is derived from an EMBL/GenBank/DDBJ whole genome shotgun (WGS) entry which is preliminary data.</text>
</comment>
<evidence type="ECO:0000313" key="2">
    <source>
        <dbReference type="Proteomes" id="UP000265520"/>
    </source>
</evidence>
<dbReference type="AlphaFoldDB" id="A0A392R658"/>
<dbReference type="PANTHER" id="PTHR47820">
    <property type="entry name" value="BNAC05G24000D PROTEIN"/>
    <property type="match status" value="1"/>
</dbReference>
<organism evidence="1 2">
    <name type="scientific">Trifolium medium</name>
    <dbReference type="NCBI Taxonomy" id="97028"/>
    <lineage>
        <taxon>Eukaryota</taxon>
        <taxon>Viridiplantae</taxon>
        <taxon>Streptophyta</taxon>
        <taxon>Embryophyta</taxon>
        <taxon>Tracheophyta</taxon>
        <taxon>Spermatophyta</taxon>
        <taxon>Magnoliopsida</taxon>
        <taxon>eudicotyledons</taxon>
        <taxon>Gunneridae</taxon>
        <taxon>Pentapetalae</taxon>
        <taxon>rosids</taxon>
        <taxon>fabids</taxon>
        <taxon>Fabales</taxon>
        <taxon>Fabaceae</taxon>
        <taxon>Papilionoideae</taxon>
        <taxon>50 kb inversion clade</taxon>
        <taxon>NPAAA clade</taxon>
        <taxon>Hologalegina</taxon>
        <taxon>IRL clade</taxon>
        <taxon>Trifolieae</taxon>
        <taxon>Trifolium</taxon>
    </lineage>
</organism>
<dbReference type="PANTHER" id="PTHR47820:SF3">
    <property type="entry name" value="OS07G0499800 PROTEIN"/>
    <property type="match status" value="1"/>
</dbReference>
<dbReference type="EMBL" id="LXQA010192709">
    <property type="protein sequence ID" value="MCI32098.1"/>
    <property type="molecule type" value="Genomic_DNA"/>
</dbReference>
<reference evidence="1 2" key="1">
    <citation type="journal article" date="2018" name="Front. Plant Sci.">
        <title>Red Clover (Trifolium pratense) and Zigzag Clover (T. medium) - A Picture of Genomic Similarities and Differences.</title>
        <authorList>
            <person name="Dluhosova J."/>
            <person name="Istvanek J."/>
            <person name="Nedelnik J."/>
            <person name="Repkova J."/>
        </authorList>
    </citation>
    <scope>NUCLEOTIDE SEQUENCE [LARGE SCALE GENOMIC DNA]</scope>
    <source>
        <strain evidence="2">cv. 10/8</strain>
        <tissue evidence="1">Leaf</tissue>
    </source>
</reference>
<name>A0A392R658_9FABA</name>
<accession>A0A392R658</accession>
<protein>
    <submittedName>
        <fullName evidence="1">General transcriptional corepressor trfA-like</fullName>
    </submittedName>
</protein>
<feature type="non-terminal residue" evidence="1">
    <location>
        <position position="129"/>
    </location>
</feature>
<sequence>MNSNNLAKIRLTRNNHNYDVNNNNNKGDKDESALASLISPKHSRLLDRWAARQAREMVSTLQNEAELLSIDNNNNNNNIPVSSETSSIISDECSSEISNLGASSLVQLWEKRLNKSSGSKPSTPMEKTS</sequence>
<dbReference type="Proteomes" id="UP000265520">
    <property type="component" value="Unassembled WGS sequence"/>
</dbReference>
<proteinExistence type="predicted"/>
<keyword evidence="2" id="KW-1185">Reference proteome</keyword>
<evidence type="ECO:0000313" key="1">
    <source>
        <dbReference type="EMBL" id="MCI32098.1"/>
    </source>
</evidence>